<evidence type="ECO:0000256" key="4">
    <source>
        <dbReference type="ARBA" id="ARBA00023004"/>
    </source>
</evidence>
<dbReference type="EC" id="1.17.7.3" evidence="7"/>
<reference evidence="11 12" key="1">
    <citation type="submission" date="2017-09" db="EMBL/GenBank/DDBJ databases">
        <title>FDA dAtabase for Regulatory Grade micrObial Sequences (FDA-ARGOS): Supporting development and validation of Infectious Disease Dx tests.</title>
        <authorList>
            <person name="Kerrigan L."/>
            <person name="Long C."/>
            <person name="Tallon L.J."/>
            <person name="Sadzewicz L."/>
            <person name="Ott S."/>
            <person name="Zhao X."/>
            <person name="Nagaraj S."/>
            <person name="Vavikolanu K."/>
            <person name="Aluvathingal J."/>
            <person name="Nadendla S."/>
            <person name="Sichtig H."/>
        </authorList>
    </citation>
    <scope>NUCLEOTIDE SEQUENCE [LARGE SCALE GENOMIC DNA]</scope>
    <source>
        <strain evidence="11 12">FDAARGOS_423</strain>
    </source>
</reference>
<sequence>MIRKPTRKVKVGSIYVGGDSPISIQSMTNTDTRDVKSTLNQINKLDKIGCDIIRCAVPDMEASEALKIITKESKIPVVADIHFDYKLALESIKNGVDALRINPGNIGSMERVKMVAEAAKEKSIPIRIGVNSGSLKKDILDKYARVCPEALVESALQHVSILEKCNFNDIVISIKSSNVMQMIESYRLISEKVNYPLHLGVTEAGTTFRGTIKSSVGIGTLLAEGIGDTIRVSITGDPLEEIKIGKEILRSLGYVNEGIEFVSCPTCGRTNIDLISIAQEVEKRLLNYNKNIKVAVMGCVVNGPGEAREADIGIAGGKGEGLIFKKGEIIKKVKEEDIIDELIKEIEKM</sequence>
<protein>
    <recommendedName>
        <fullName evidence="7">4-hydroxy-3-methylbut-2-en-1-yl diphosphate synthase (flavodoxin)</fullName>
        <ecNumber evidence="7">1.17.7.3</ecNumber>
    </recommendedName>
    <alternativeName>
        <fullName evidence="7">1-hydroxy-2-methyl-2-(E)-butenyl 4-diphosphate synthase</fullName>
    </alternativeName>
</protein>
<reference evidence="10 13" key="2">
    <citation type="submission" date="2019-04" db="EMBL/GenBank/DDBJ databases">
        <title>Genome sequencing of Clostridium botulinum Groups I-IV and Clostridium butyricum.</title>
        <authorList>
            <person name="Brunt J."/>
            <person name="Van Vliet A.H.M."/>
            <person name="Stringer S.C."/>
            <person name="Carter A.T."/>
            <person name="Peck M.W."/>
        </authorList>
    </citation>
    <scope>NUCLEOTIDE SEQUENCE [LARGE SCALE GENOMIC DNA]</scope>
    <source>
        <strain evidence="10 13">IFR 18/108</strain>
    </source>
</reference>
<dbReference type="InterPro" id="IPR011005">
    <property type="entry name" value="Dihydropteroate_synth-like_sf"/>
</dbReference>
<evidence type="ECO:0000256" key="3">
    <source>
        <dbReference type="ARBA" id="ARBA00023002"/>
    </source>
</evidence>
<dbReference type="SUPFAM" id="SSF56014">
    <property type="entry name" value="Nitrite and sulphite reductase 4Fe-4S domain-like"/>
    <property type="match status" value="1"/>
</dbReference>
<keyword evidence="1 7" id="KW-0004">4Fe-4S</keyword>
<evidence type="ECO:0000313" key="11">
    <source>
        <dbReference type="EMBL" id="PHG99708.1"/>
    </source>
</evidence>
<feature type="binding site" evidence="7">
    <location>
        <position position="264"/>
    </location>
    <ligand>
        <name>[4Fe-4S] cluster</name>
        <dbReference type="ChEBI" id="CHEBI:49883"/>
    </ligand>
</feature>
<keyword evidence="3 7" id="KW-0560">Oxidoreductase</keyword>
<comment type="similarity">
    <text evidence="7">Belongs to the IspG family.</text>
</comment>
<dbReference type="Proteomes" id="UP000486601">
    <property type="component" value="Unassembled WGS sequence"/>
</dbReference>
<name>A0A7X5PAN8_CLOSG</name>
<dbReference type="EMBL" id="SXCS01000005">
    <property type="protein sequence ID" value="NFR61914.1"/>
    <property type="molecule type" value="Genomic_DNA"/>
</dbReference>
<dbReference type="Proteomes" id="UP000223854">
    <property type="component" value="Unassembled WGS sequence"/>
</dbReference>
<evidence type="ECO:0000256" key="7">
    <source>
        <dbReference type="HAMAP-Rule" id="MF_00159"/>
    </source>
</evidence>
<comment type="caution">
    <text evidence="10">The sequence shown here is derived from an EMBL/GenBank/DDBJ whole genome shotgun (WGS) entry which is preliminary data.</text>
</comment>
<keyword evidence="4 7" id="KW-0408">Iron</keyword>
<dbReference type="RefSeq" id="WP_040108552.1">
    <property type="nucleotide sequence ID" value="NZ_CBCRVC010000004.1"/>
</dbReference>
<keyword evidence="12" id="KW-1185">Reference proteome</keyword>
<dbReference type="InterPro" id="IPR045854">
    <property type="entry name" value="NO2/SO3_Rdtase_4Fe4S_sf"/>
</dbReference>
<dbReference type="InterPro" id="IPR058579">
    <property type="entry name" value="IspG_C"/>
</dbReference>
<dbReference type="PANTHER" id="PTHR30454:SF0">
    <property type="entry name" value="4-HYDROXY-3-METHYLBUT-2-EN-1-YL DIPHOSPHATE SYNTHASE (FERREDOXIN), CHLOROPLASTIC"/>
    <property type="match status" value="1"/>
</dbReference>
<evidence type="ECO:0000259" key="9">
    <source>
        <dbReference type="Pfam" id="PF26540"/>
    </source>
</evidence>
<dbReference type="GO" id="GO:0016114">
    <property type="term" value="P:terpenoid biosynthetic process"/>
    <property type="evidence" value="ECO:0007669"/>
    <property type="project" value="InterPro"/>
</dbReference>
<dbReference type="SUPFAM" id="SSF51717">
    <property type="entry name" value="Dihydropteroate synthetase-like"/>
    <property type="match status" value="1"/>
</dbReference>
<dbReference type="FunFam" id="3.30.413.10:FF:000005">
    <property type="entry name" value="4-hydroxy-3-methylbut-2-en-1-yl diphosphate synthase (flavodoxin)"/>
    <property type="match status" value="1"/>
</dbReference>
<dbReference type="Pfam" id="PF26540">
    <property type="entry name" value="GcpE_C"/>
    <property type="match status" value="1"/>
</dbReference>
<dbReference type="NCBIfam" id="NF001540">
    <property type="entry name" value="PRK00366.1"/>
    <property type="match status" value="1"/>
</dbReference>
<evidence type="ECO:0000313" key="13">
    <source>
        <dbReference type="Proteomes" id="UP000486601"/>
    </source>
</evidence>
<dbReference type="NCBIfam" id="TIGR00612">
    <property type="entry name" value="ispG_gcpE"/>
    <property type="match status" value="1"/>
</dbReference>
<dbReference type="GO" id="GO:0046429">
    <property type="term" value="F:4-hydroxy-3-methylbut-2-en-1-yl diphosphate synthase activity (ferredoxin)"/>
    <property type="evidence" value="ECO:0007669"/>
    <property type="project" value="UniProtKB-UniRule"/>
</dbReference>
<dbReference type="GO" id="GO:0051539">
    <property type="term" value="F:4 iron, 4 sulfur cluster binding"/>
    <property type="evidence" value="ECO:0007669"/>
    <property type="project" value="UniProtKB-UniRule"/>
</dbReference>
<dbReference type="Gene3D" id="3.30.413.10">
    <property type="entry name" value="Sulfite Reductase Hemoprotein, domain 1"/>
    <property type="match status" value="1"/>
</dbReference>
<proteinExistence type="inferred from homology"/>
<evidence type="ECO:0000259" key="8">
    <source>
        <dbReference type="Pfam" id="PF04551"/>
    </source>
</evidence>
<dbReference type="InterPro" id="IPR058578">
    <property type="entry name" value="IspG_TIM"/>
</dbReference>
<dbReference type="UniPathway" id="UPA00056">
    <property type="reaction ID" value="UER00096"/>
</dbReference>
<dbReference type="GO" id="GO:0141197">
    <property type="term" value="F:4-hydroxy-3-methylbut-2-enyl-diphosphate synthase activity (flavodoxin)"/>
    <property type="evidence" value="ECO:0007669"/>
    <property type="project" value="UniProtKB-EC"/>
</dbReference>
<gene>
    <name evidence="7 10" type="primary">ispG</name>
    <name evidence="10" type="synonym">gcpE</name>
    <name evidence="11" type="ORF">CRX47_07490</name>
    <name evidence="10" type="ORF">FDF70_10570</name>
</gene>
<dbReference type="Gene3D" id="3.20.20.20">
    <property type="entry name" value="Dihydropteroate synthase-like"/>
    <property type="match status" value="1"/>
</dbReference>
<dbReference type="InterPro" id="IPR016425">
    <property type="entry name" value="IspG_bac"/>
</dbReference>
<accession>A0A7X5PAN8</accession>
<comment type="catalytic activity">
    <reaction evidence="7">
        <text>(2E)-4-hydroxy-3-methylbut-2-enyl diphosphate + oxidized [flavodoxin] + H2O + 2 H(+) = 2-C-methyl-D-erythritol 2,4-cyclic diphosphate + reduced [flavodoxin]</text>
        <dbReference type="Rhea" id="RHEA:43604"/>
        <dbReference type="Rhea" id="RHEA-COMP:10622"/>
        <dbReference type="Rhea" id="RHEA-COMP:10623"/>
        <dbReference type="ChEBI" id="CHEBI:15377"/>
        <dbReference type="ChEBI" id="CHEBI:15378"/>
        <dbReference type="ChEBI" id="CHEBI:57618"/>
        <dbReference type="ChEBI" id="CHEBI:58210"/>
        <dbReference type="ChEBI" id="CHEBI:58483"/>
        <dbReference type="ChEBI" id="CHEBI:128753"/>
        <dbReference type="EC" id="1.17.7.3"/>
    </reaction>
</comment>
<dbReference type="PANTHER" id="PTHR30454">
    <property type="entry name" value="4-HYDROXY-3-METHYLBUT-2-EN-1-YL DIPHOSPHATE SYNTHASE"/>
    <property type="match status" value="1"/>
</dbReference>
<dbReference type="EMBL" id="PDLH01000007">
    <property type="protein sequence ID" value="PHG99708.1"/>
    <property type="molecule type" value="Genomic_DNA"/>
</dbReference>
<dbReference type="GO" id="GO:0019288">
    <property type="term" value="P:isopentenyl diphosphate biosynthetic process, methylerythritol 4-phosphate pathway"/>
    <property type="evidence" value="ECO:0007669"/>
    <property type="project" value="UniProtKB-UniRule"/>
</dbReference>
<evidence type="ECO:0000256" key="5">
    <source>
        <dbReference type="ARBA" id="ARBA00023014"/>
    </source>
</evidence>
<feature type="domain" description="IspG TIM-barrel" evidence="8">
    <location>
        <begin position="6"/>
        <end position="245"/>
    </location>
</feature>
<evidence type="ECO:0000256" key="6">
    <source>
        <dbReference type="ARBA" id="ARBA00023229"/>
    </source>
</evidence>
<evidence type="ECO:0000256" key="1">
    <source>
        <dbReference type="ARBA" id="ARBA00022485"/>
    </source>
</evidence>
<dbReference type="AlphaFoldDB" id="A0A7X5PAN8"/>
<feature type="domain" description="IspG C-terminal" evidence="9">
    <location>
        <begin position="260"/>
        <end position="348"/>
    </location>
</feature>
<dbReference type="InterPro" id="IPR004588">
    <property type="entry name" value="IspG_bac-typ"/>
</dbReference>
<keyword evidence="6 7" id="KW-0414">Isoprene biosynthesis</keyword>
<feature type="binding site" evidence="7">
    <location>
        <position position="267"/>
    </location>
    <ligand>
        <name>[4Fe-4S] cluster</name>
        <dbReference type="ChEBI" id="CHEBI:49883"/>
    </ligand>
</feature>
<dbReference type="HAMAP" id="MF_00159">
    <property type="entry name" value="IspG"/>
    <property type="match status" value="1"/>
</dbReference>
<evidence type="ECO:0000313" key="12">
    <source>
        <dbReference type="Proteomes" id="UP000223854"/>
    </source>
</evidence>
<dbReference type="GO" id="GO:0005506">
    <property type="term" value="F:iron ion binding"/>
    <property type="evidence" value="ECO:0007669"/>
    <property type="project" value="InterPro"/>
</dbReference>
<dbReference type="Pfam" id="PF04551">
    <property type="entry name" value="GcpE"/>
    <property type="match status" value="1"/>
</dbReference>
<dbReference type="PIRSF" id="PIRSF004640">
    <property type="entry name" value="IspG"/>
    <property type="match status" value="1"/>
</dbReference>
<comment type="pathway">
    <text evidence="7">Isoprenoid biosynthesis; isopentenyl diphosphate biosynthesis via DXP pathway; isopentenyl diphosphate from 1-deoxy-D-xylulose 5-phosphate: step 5/6.</text>
</comment>
<comment type="cofactor">
    <cofactor evidence="7">
        <name>[4Fe-4S] cluster</name>
        <dbReference type="ChEBI" id="CHEBI:49883"/>
    </cofactor>
    <text evidence="7">Binds 1 [4Fe-4S] cluster.</text>
</comment>
<organism evidence="10 13">
    <name type="scientific">Clostridium sporogenes</name>
    <dbReference type="NCBI Taxonomy" id="1509"/>
    <lineage>
        <taxon>Bacteria</taxon>
        <taxon>Bacillati</taxon>
        <taxon>Bacillota</taxon>
        <taxon>Clostridia</taxon>
        <taxon>Eubacteriales</taxon>
        <taxon>Clostridiaceae</taxon>
        <taxon>Clostridium</taxon>
    </lineage>
</organism>
<keyword evidence="5 7" id="KW-0411">Iron-sulfur</keyword>
<feature type="binding site" evidence="7">
    <location>
        <position position="306"/>
    </location>
    <ligand>
        <name>[4Fe-4S] cluster</name>
        <dbReference type="ChEBI" id="CHEBI:49883"/>
    </ligand>
</feature>
<evidence type="ECO:0000313" key="10">
    <source>
        <dbReference type="EMBL" id="NFR61914.1"/>
    </source>
</evidence>
<comment type="function">
    <text evidence="7">Converts 2C-methyl-D-erythritol 2,4-cyclodiphosphate (ME-2,4cPP) into 1-hydroxy-2-methyl-2-(E)-butenyl 4-diphosphate.</text>
</comment>
<keyword evidence="2 7" id="KW-0479">Metal-binding</keyword>
<dbReference type="FunFam" id="3.20.20.20:FF:000001">
    <property type="entry name" value="4-hydroxy-3-methylbut-2-en-1-yl diphosphate synthase (flavodoxin)"/>
    <property type="match status" value="1"/>
</dbReference>
<feature type="binding site" evidence="7">
    <location>
        <position position="299"/>
    </location>
    <ligand>
        <name>[4Fe-4S] cluster</name>
        <dbReference type="ChEBI" id="CHEBI:49883"/>
    </ligand>
</feature>
<evidence type="ECO:0000256" key="2">
    <source>
        <dbReference type="ARBA" id="ARBA00022723"/>
    </source>
</evidence>